<dbReference type="Gene3D" id="1.20.1280.50">
    <property type="match status" value="1"/>
</dbReference>
<reference evidence="2" key="1">
    <citation type="journal article" date="2018" name="Nat. Plants">
        <title>Whole-genome landscape of Medicago truncatula symbiotic genes.</title>
        <authorList>
            <person name="Pecrix Y."/>
            <person name="Gamas P."/>
            <person name="Carrere S."/>
        </authorList>
    </citation>
    <scope>NUCLEOTIDE SEQUENCE</scope>
    <source>
        <tissue evidence="2">Leaves</tissue>
    </source>
</reference>
<dbReference type="AlphaFoldDB" id="A0A396I0X3"/>
<comment type="caution">
    <text evidence="2">The sequence shown here is derived from an EMBL/GenBank/DDBJ whole genome shotgun (WGS) entry which is preliminary data.</text>
</comment>
<dbReference type="SMART" id="SM00256">
    <property type="entry name" value="FBOX"/>
    <property type="match status" value="1"/>
</dbReference>
<dbReference type="PANTHER" id="PTHR31672:SF13">
    <property type="entry name" value="F-BOX PROTEIN CPR30-LIKE"/>
    <property type="match status" value="1"/>
</dbReference>
<protein>
    <submittedName>
        <fullName evidence="2">Putative F-box domain-containing protein</fullName>
    </submittedName>
</protein>
<dbReference type="Proteomes" id="UP000265566">
    <property type="component" value="Chromosome 4"/>
</dbReference>
<dbReference type="CDD" id="cd22157">
    <property type="entry name" value="F-box_AtFBW1-like"/>
    <property type="match status" value="1"/>
</dbReference>
<organism evidence="2">
    <name type="scientific">Medicago truncatula</name>
    <name type="common">Barrel medic</name>
    <name type="synonym">Medicago tribuloides</name>
    <dbReference type="NCBI Taxonomy" id="3880"/>
    <lineage>
        <taxon>Eukaryota</taxon>
        <taxon>Viridiplantae</taxon>
        <taxon>Streptophyta</taxon>
        <taxon>Embryophyta</taxon>
        <taxon>Tracheophyta</taxon>
        <taxon>Spermatophyta</taxon>
        <taxon>Magnoliopsida</taxon>
        <taxon>eudicotyledons</taxon>
        <taxon>Gunneridae</taxon>
        <taxon>Pentapetalae</taxon>
        <taxon>rosids</taxon>
        <taxon>fabids</taxon>
        <taxon>Fabales</taxon>
        <taxon>Fabaceae</taxon>
        <taxon>Papilionoideae</taxon>
        <taxon>50 kb inversion clade</taxon>
        <taxon>NPAAA clade</taxon>
        <taxon>Hologalegina</taxon>
        <taxon>IRL clade</taxon>
        <taxon>Trifolieae</taxon>
        <taxon>Medicago</taxon>
    </lineage>
</organism>
<proteinExistence type="predicted"/>
<evidence type="ECO:0000313" key="2">
    <source>
        <dbReference type="EMBL" id="RHN59272.1"/>
    </source>
</evidence>
<dbReference type="EMBL" id="PSQE01000004">
    <property type="protein sequence ID" value="RHN59272.1"/>
    <property type="molecule type" value="Genomic_DNA"/>
</dbReference>
<gene>
    <name evidence="2" type="ORF">MtrunA17_Chr4g0011441</name>
</gene>
<dbReference type="Gramene" id="rna21276">
    <property type="protein sequence ID" value="RHN59272.1"/>
    <property type="gene ID" value="gene21276"/>
</dbReference>
<sequence length="416" mass="48187">MLLLFPFKKKNAASLWNRWLGFNLNGRNPKMEDTMTLAFFPDELIVEIISRLPVKTLIRFRCLNKSFNTLISDPNFVKIHLKKSERNPHLAVPAYRYAENEPHLLAFPISRLLENSSTTIHYDPCYRLNHSDGSWRVVGSCNGLLCLLDRNTSPAGQRLCLWNPATRKKSKFVLGPRKYTKFFFGYDYLTETYKVIAFRVKLDMGNGNAMVKVLSIGNSSWRNIQCLMLPLYWYQPNNNCTRVHLNGTINWLAVRNYFDKYLNGITVVEYVIVSLDLSTESHTQLLLPQGVDKGPCHQPTLAVLMDCLCFSYDFKRTHYVIWQMKDFGVHESWIQLFKISYQNLFSFNGCVMKFISFKLLPLHLSENGDTLILANDDADKAIVYNCKDNTTAKILITKQIFWRQARGYVESLVSPR</sequence>
<accession>A0A396I0X3</accession>
<dbReference type="InterPro" id="IPR036047">
    <property type="entry name" value="F-box-like_dom_sf"/>
</dbReference>
<dbReference type="SUPFAM" id="SSF81383">
    <property type="entry name" value="F-box domain"/>
    <property type="match status" value="1"/>
</dbReference>
<dbReference type="InterPro" id="IPR006527">
    <property type="entry name" value="F-box-assoc_dom_typ1"/>
</dbReference>
<dbReference type="NCBIfam" id="TIGR01640">
    <property type="entry name" value="F_box_assoc_1"/>
    <property type="match status" value="1"/>
</dbReference>
<name>A0A396I0X3_MEDTR</name>
<dbReference type="InterPro" id="IPR001810">
    <property type="entry name" value="F-box_dom"/>
</dbReference>
<dbReference type="PROSITE" id="PS50181">
    <property type="entry name" value="FBOX"/>
    <property type="match status" value="1"/>
</dbReference>
<dbReference type="InterPro" id="IPR050796">
    <property type="entry name" value="SCF_F-box_component"/>
</dbReference>
<feature type="domain" description="F-box" evidence="1">
    <location>
        <begin position="34"/>
        <end position="79"/>
    </location>
</feature>
<evidence type="ECO:0000259" key="1">
    <source>
        <dbReference type="PROSITE" id="PS50181"/>
    </source>
</evidence>
<dbReference type="PANTHER" id="PTHR31672">
    <property type="entry name" value="BNACNNG10540D PROTEIN"/>
    <property type="match status" value="1"/>
</dbReference>
<dbReference type="Pfam" id="PF07734">
    <property type="entry name" value="FBA_1"/>
    <property type="match status" value="1"/>
</dbReference>
<dbReference type="InterPro" id="IPR017451">
    <property type="entry name" value="F-box-assoc_interact_dom"/>
</dbReference>
<dbReference type="Pfam" id="PF00646">
    <property type="entry name" value="F-box"/>
    <property type="match status" value="1"/>
</dbReference>